<gene>
    <name evidence="2" type="ORF">DW060_07865</name>
</gene>
<evidence type="ECO:0000313" key="3">
    <source>
        <dbReference type="Proteomes" id="UP000286598"/>
    </source>
</evidence>
<dbReference type="Pfam" id="PF12099">
    <property type="entry name" value="DUF3575"/>
    <property type="match status" value="1"/>
</dbReference>
<protein>
    <submittedName>
        <fullName evidence="2">DUF3575 domain-containing protein</fullName>
    </submittedName>
</protein>
<dbReference type="Proteomes" id="UP000286598">
    <property type="component" value="Unassembled WGS sequence"/>
</dbReference>
<feature type="chain" id="PRO_5018562102" evidence="1">
    <location>
        <begin position="20"/>
        <end position="183"/>
    </location>
</feature>
<dbReference type="AlphaFoldDB" id="A0A3R6FFZ0"/>
<evidence type="ECO:0000313" key="2">
    <source>
        <dbReference type="EMBL" id="RHK50044.1"/>
    </source>
</evidence>
<sequence>MKKLLLTFLMLSAVFSARAQKLAVNTDVLMDACMVPSVGLEMTVGNWSTLGLNVLGCNKPYGKNIKLLAAQPEYRYYFSGRPMHSLFVGVGGVGAIYNASIKGKVYKGIAYGGGITFGYVMNVTKRLFIDFHAGVAAVGYNRKEYFAGDNYGDYVVGGLNKPNASGYYLMPQRIGISVAYILK</sequence>
<feature type="signal peptide" evidence="1">
    <location>
        <begin position="1"/>
        <end position="19"/>
    </location>
</feature>
<comment type="caution">
    <text evidence="2">The sequence shown here is derived from an EMBL/GenBank/DDBJ whole genome shotgun (WGS) entry which is preliminary data.</text>
</comment>
<reference evidence="2 3" key="1">
    <citation type="submission" date="2018-08" db="EMBL/GenBank/DDBJ databases">
        <title>A genome reference for cultivated species of the human gut microbiota.</title>
        <authorList>
            <person name="Zou Y."/>
            <person name="Xue W."/>
            <person name="Luo G."/>
        </authorList>
    </citation>
    <scope>NUCLEOTIDE SEQUENCE [LARGE SCALE GENOMIC DNA]</scope>
    <source>
        <strain evidence="2 3">AF42-9</strain>
    </source>
</reference>
<dbReference type="RefSeq" id="WP_118355470.1">
    <property type="nucleotide sequence ID" value="NZ_CAUBBM010000033.1"/>
</dbReference>
<dbReference type="EMBL" id="QRNO01000035">
    <property type="protein sequence ID" value="RHK50044.1"/>
    <property type="molecule type" value="Genomic_DNA"/>
</dbReference>
<dbReference type="InterPro" id="IPR021958">
    <property type="entry name" value="DUF3575"/>
</dbReference>
<keyword evidence="1" id="KW-0732">Signal</keyword>
<name>A0A3R6FFZ0_9BACT</name>
<dbReference type="OrthoDB" id="1091815at2"/>
<accession>A0A3R6FFZ0</accession>
<keyword evidence="3" id="KW-1185">Reference proteome</keyword>
<evidence type="ECO:0000256" key="1">
    <source>
        <dbReference type="SAM" id="SignalP"/>
    </source>
</evidence>
<organism evidence="2 3">
    <name type="scientific">Leyella stercorea</name>
    <dbReference type="NCBI Taxonomy" id="363265"/>
    <lineage>
        <taxon>Bacteria</taxon>
        <taxon>Pseudomonadati</taxon>
        <taxon>Bacteroidota</taxon>
        <taxon>Bacteroidia</taxon>
        <taxon>Bacteroidales</taxon>
        <taxon>Prevotellaceae</taxon>
        <taxon>Leyella</taxon>
    </lineage>
</organism>
<proteinExistence type="predicted"/>